<evidence type="ECO:0000313" key="5">
    <source>
        <dbReference type="Proteomes" id="UP000000547"/>
    </source>
</evidence>
<dbReference type="NCBIfam" id="TIGR02595">
    <property type="entry name" value="PEP_CTERM"/>
    <property type="match status" value="1"/>
</dbReference>
<gene>
    <name evidence="4" type="ordered locus">CPS_2373</name>
</gene>
<evidence type="ECO:0000256" key="1">
    <source>
        <dbReference type="SAM" id="Phobius"/>
    </source>
</evidence>
<dbReference type="InterPro" id="IPR013424">
    <property type="entry name" value="Ice-binding_C"/>
</dbReference>
<protein>
    <recommendedName>
        <fullName evidence="3">Lcl C-terminal domain-containing protein</fullName>
    </recommendedName>
</protein>
<keyword evidence="2" id="KW-0732">Signal</keyword>
<evidence type="ECO:0000259" key="3">
    <source>
        <dbReference type="Pfam" id="PF07603"/>
    </source>
</evidence>
<keyword evidence="1" id="KW-0472">Membrane</keyword>
<accession>Q482C7</accession>
<dbReference type="RefSeq" id="WP_011043185.1">
    <property type="nucleotide sequence ID" value="NC_003910.7"/>
</dbReference>
<feature type="signal peptide" evidence="2">
    <location>
        <begin position="1"/>
        <end position="26"/>
    </location>
</feature>
<dbReference type="HOGENOM" id="CLU_1077378_0_0_6"/>
<feature type="domain" description="Lcl C-terminal" evidence="3">
    <location>
        <begin position="34"/>
        <end position="176"/>
    </location>
</feature>
<feature type="transmembrane region" description="Helical" evidence="1">
    <location>
        <begin position="191"/>
        <end position="208"/>
    </location>
</feature>
<dbReference type="KEGG" id="cps:CPS_2373"/>
<name>Q482C7_COLP3</name>
<evidence type="ECO:0000313" key="4">
    <source>
        <dbReference type="EMBL" id="AAZ27816.1"/>
    </source>
</evidence>
<keyword evidence="1" id="KW-0812">Transmembrane</keyword>
<dbReference type="EMBL" id="CP000083">
    <property type="protein sequence ID" value="AAZ27816.1"/>
    <property type="molecule type" value="Genomic_DNA"/>
</dbReference>
<dbReference type="InterPro" id="IPR011460">
    <property type="entry name" value="Lcl_C"/>
</dbReference>
<organism evidence="4 5">
    <name type="scientific">Colwellia psychrerythraea (strain 34H / ATCC BAA-681)</name>
    <name type="common">Vibrio psychroerythus</name>
    <dbReference type="NCBI Taxonomy" id="167879"/>
    <lineage>
        <taxon>Bacteria</taxon>
        <taxon>Pseudomonadati</taxon>
        <taxon>Pseudomonadota</taxon>
        <taxon>Gammaproteobacteria</taxon>
        <taxon>Alteromonadales</taxon>
        <taxon>Colwelliaceae</taxon>
        <taxon>Colwellia</taxon>
    </lineage>
</organism>
<dbReference type="Pfam" id="PF07603">
    <property type="entry name" value="Lcl_C"/>
    <property type="match status" value="1"/>
</dbReference>
<dbReference type="AlphaFoldDB" id="Q482C7"/>
<keyword evidence="1" id="KW-1133">Transmembrane helix</keyword>
<dbReference type="Proteomes" id="UP000000547">
    <property type="component" value="Chromosome"/>
</dbReference>
<dbReference type="STRING" id="167879.CPS_2373"/>
<feature type="chain" id="PRO_5004234267" description="Lcl C-terminal domain-containing protein" evidence="2">
    <location>
        <begin position="27"/>
        <end position="210"/>
    </location>
</feature>
<evidence type="ECO:0000256" key="2">
    <source>
        <dbReference type="SAM" id="SignalP"/>
    </source>
</evidence>
<reference evidence="4" key="1">
    <citation type="journal article" date="2005" name="Proc. Natl. Acad. Sci. U.S.A.">
        <title>The psychrophilic lifestyle as revealed by the genome sequence of Colwellia psychrerythraea 34H through genomic and proteomic analyses.</title>
        <authorList>
            <person name="Methe B.A."/>
            <person name="Nelson K.E."/>
            <person name="Deming J.W."/>
            <person name="Momen B."/>
            <person name="Melamud E."/>
            <person name="Zhang X."/>
            <person name="Moult J."/>
            <person name="Madupu R."/>
            <person name="Nelson W.C."/>
            <person name="Dodson R.J."/>
            <person name="Brinkac L.M."/>
            <person name="Daugherty S.C."/>
            <person name="Durkin A.S."/>
            <person name="DeBoy R.T."/>
            <person name="Kolonay J.F."/>
            <person name="Sullivan S.A."/>
            <person name="Zhou L."/>
            <person name="Davidsen T.M."/>
            <person name="Wu M."/>
            <person name="Huston A.L."/>
            <person name="Lewis M."/>
            <person name="Weaver B."/>
            <person name="Weidman J.F."/>
            <person name="Khouri H."/>
            <person name="Utterback T.R."/>
            <person name="Feldblyum T.V."/>
            <person name="Fraser C.M."/>
        </authorList>
    </citation>
    <scope>NUCLEOTIDE SEQUENCE [LARGE SCALE GENOMIC DNA]</scope>
    <source>
        <strain evidence="4">34H</strain>
    </source>
</reference>
<sequence>MKNKIMKFVQSSILLLSIIFSYQATAGLIMRDQGMVYDDVLNITWLLDANYAKTSGAIDADSSGKMTWTNANAWVDSINVGGFSDWRLATVDTVNSDKSELAHMFMVNLTNTDSLINKSFSDVNTGEKYNFSNLFGSRYWTDTSVNDTKAWSFSFSNGSENGNKLKSETFKAWAVREGDVMSFSVPEPTNIAIFIIGIMGLIHVRRISKK</sequence>
<proteinExistence type="predicted"/>